<dbReference type="PROSITE" id="PS51387">
    <property type="entry name" value="FAD_PCMH"/>
    <property type="match status" value="1"/>
</dbReference>
<dbReference type="InterPro" id="IPR012951">
    <property type="entry name" value="BBE"/>
</dbReference>
<evidence type="ECO:0000313" key="8">
    <source>
        <dbReference type="Proteomes" id="UP001501578"/>
    </source>
</evidence>
<keyword evidence="8" id="KW-1185">Reference proteome</keyword>
<keyword evidence="5" id="KW-0560">Oxidoreductase</keyword>
<proteinExistence type="inferred from homology"/>
<name>A0ABN1R1U6_9ACTN</name>
<dbReference type="InterPro" id="IPR016167">
    <property type="entry name" value="FAD-bd_PCMH_sub1"/>
</dbReference>
<feature type="domain" description="FAD-binding PCMH-type" evidence="6">
    <location>
        <begin position="43"/>
        <end position="213"/>
    </location>
</feature>
<reference evidence="7 8" key="1">
    <citation type="journal article" date="2019" name="Int. J. Syst. Evol. Microbiol.">
        <title>The Global Catalogue of Microorganisms (GCM) 10K type strain sequencing project: providing services to taxonomists for standard genome sequencing and annotation.</title>
        <authorList>
            <consortium name="The Broad Institute Genomics Platform"/>
            <consortium name="The Broad Institute Genome Sequencing Center for Infectious Disease"/>
            <person name="Wu L."/>
            <person name="Ma J."/>
        </authorList>
    </citation>
    <scope>NUCLEOTIDE SEQUENCE [LARGE SCALE GENOMIC DNA]</scope>
    <source>
        <strain evidence="7 8">JCM 11136</strain>
    </source>
</reference>
<evidence type="ECO:0000256" key="5">
    <source>
        <dbReference type="ARBA" id="ARBA00023002"/>
    </source>
</evidence>
<evidence type="ECO:0000256" key="4">
    <source>
        <dbReference type="ARBA" id="ARBA00022827"/>
    </source>
</evidence>
<dbReference type="Pfam" id="PF08031">
    <property type="entry name" value="BBE"/>
    <property type="match status" value="1"/>
</dbReference>
<dbReference type="EMBL" id="BAAAHQ010000045">
    <property type="protein sequence ID" value="GAA0949549.1"/>
    <property type="molecule type" value="Genomic_DNA"/>
</dbReference>
<evidence type="ECO:0000259" key="6">
    <source>
        <dbReference type="PROSITE" id="PS51387"/>
    </source>
</evidence>
<dbReference type="Gene3D" id="3.30.465.10">
    <property type="match status" value="1"/>
</dbReference>
<organism evidence="7 8">
    <name type="scientific">Nonomuraea longicatena</name>
    <dbReference type="NCBI Taxonomy" id="83682"/>
    <lineage>
        <taxon>Bacteria</taxon>
        <taxon>Bacillati</taxon>
        <taxon>Actinomycetota</taxon>
        <taxon>Actinomycetes</taxon>
        <taxon>Streptosporangiales</taxon>
        <taxon>Streptosporangiaceae</taxon>
        <taxon>Nonomuraea</taxon>
    </lineage>
</organism>
<comment type="caution">
    <text evidence="7">The sequence shown here is derived from an EMBL/GenBank/DDBJ whole genome shotgun (WGS) entry which is preliminary data.</text>
</comment>
<dbReference type="PANTHER" id="PTHR42973:SF39">
    <property type="entry name" value="FAD-BINDING PCMH-TYPE DOMAIN-CONTAINING PROTEIN"/>
    <property type="match status" value="1"/>
</dbReference>
<dbReference type="InterPro" id="IPR036318">
    <property type="entry name" value="FAD-bd_PCMH-like_sf"/>
</dbReference>
<dbReference type="InterPro" id="IPR016169">
    <property type="entry name" value="FAD-bd_PCMH_sub2"/>
</dbReference>
<evidence type="ECO:0000313" key="7">
    <source>
        <dbReference type="EMBL" id="GAA0949549.1"/>
    </source>
</evidence>
<dbReference type="SUPFAM" id="SSF56176">
    <property type="entry name" value="FAD-binding/transporter-associated domain-like"/>
    <property type="match status" value="1"/>
</dbReference>
<keyword evidence="3" id="KW-0285">Flavoprotein</keyword>
<sequence>MTTASFDRTLAPVNQLVSEFGEQVITPDDPRYESARTVYQGVIDRRPAAIVRARDAEQVARIVTIAREHDVDLAVRGGGHSSAGHGVCDGGLVLDLADLNKIDIDVAGRTAWAGGGTSAGDYTTAAGEHGLVTGFGDTGTVGIGGITLGGGIGFLVRKYGLSIDDLLAAEVVTADGAILHTDADTHPDLFWAIRGGGGNFGVVTRLKFRLHELPSIVGGMLMLPATAETIQGFAEAAEAAPPELSAIANVMAAPPMPFLPEDQHGKLVILAMMCYAGGPEDGERALAPFRALATPLADMLQTMPYSGMYPPEEDDFRPVAAARTMFVDRIDRAAAELIVERLGSAPAPMVATQFRVLGGAMAEVSADATAFAPRTSRIMVNLAAIYENLEERPVHEAWVEDYVAAMRQSDHAAYVNFLGDEGEERIRAAYPNGTYERLAKIKAVYDPTNFFRLNQNIPPAS</sequence>
<dbReference type="RefSeq" id="WP_343954337.1">
    <property type="nucleotide sequence ID" value="NZ_BAAAHQ010000045.1"/>
</dbReference>
<dbReference type="InterPro" id="IPR050416">
    <property type="entry name" value="FAD-linked_Oxidoreductase"/>
</dbReference>
<dbReference type="Proteomes" id="UP001501578">
    <property type="component" value="Unassembled WGS sequence"/>
</dbReference>
<keyword evidence="4" id="KW-0274">FAD</keyword>
<accession>A0ABN1R1U6</accession>
<evidence type="ECO:0000256" key="1">
    <source>
        <dbReference type="ARBA" id="ARBA00001974"/>
    </source>
</evidence>
<evidence type="ECO:0000256" key="3">
    <source>
        <dbReference type="ARBA" id="ARBA00022630"/>
    </source>
</evidence>
<dbReference type="InterPro" id="IPR016166">
    <property type="entry name" value="FAD-bd_PCMH"/>
</dbReference>
<evidence type="ECO:0000256" key="2">
    <source>
        <dbReference type="ARBA" id="ARBA00005466"/>
    </source>
</evidence>
<dbReference type="Pfam" id="PF01565">
    <property type="entry name" value="FAD_binding_4"/>
    <property type="match status" value="1"/>
</dbReference>
<dbReference type="PANTHER" id="PTHR42973">
    <property type="entry name" value="BINDING OXIDOREDUCTASE, PUTATIVE (AFU_ORTHOLOGUE AFUA_1G17690)-RELATED"/>
    <property type="match status" value="1"/>
</dbReference>
<comment type="cofactor">
    <cofactor evidence="1">
        <name>FAD</name>
        <dbReference type="ChEBI" id="CHEBI:57692"/>
    </cofactor>
</comment>
<dbReference type="InterPro" id="IPR006094">
    <property type="entry name" value="Oxid_FAD_bind_N"/>
</dbReference>
<gene>
    <name evidence="7" type="ORF">GCM10009560_67900</name>
</gene>
<dbReference type="Gene3D" id="3.40.462.20">
    <property type="match status" value="1"/>
</dbReference>
<protein>
    <submittedName>
        <fullName evidence="7">FAD-binding oxidoreductase</fullName>
    </submittedName>
</protein>
<comment type="similarity">
    <text evidence="2">Belongs to the oxygen-dependent FAD-linked oxidoreductase family.</text>
</comment>
<dbReference type="Gene3D" id="3.30.43.10">
    <property type="entry name" value="Uridine Diphospho-n-acetylenolpyruvylglucosamine Reductase, domain 2"/>
    <property type="match status" value="1"/>
</dbReference>